<reference evidence="2" key="2">
    <citation type="journal article" date="2020" name="Int. J. Syst. Evol. Microbiol.">
        <title>Genomic insights into a novel species Rhodoferax aquaticus sp. nov., isolated from freshwater.</title>
        <authorList>
            <person name="Li T."/>
            <person name="Zhuo Y."/>
            <person name="Jin C.Z."/>
            <person name="Wu X."/>
            <person name="Ko S.R."/>
            <person name="Jin F.J."/>
            <person name="Ahn C.Y."/>
            <person name="Oh H.M."/>
            <person name="Lee H.G."/>
            <person name="Jin L."/>
        </authorList>
    </citation>
    <scope>NUCLEOTIDE SEQUENCE [LARGE SCALE GENOMIC DNA]</scope>
    <source>
        <strain evidence="2">Gr-4</strain>
    </source>
</reference>
<dbReference type="NCBIfam" id="NF045780">
    <property type="entry name" value="TrlF_fam_ATP"/>
    <property type="match status" value="1"/>
</dbReference>
<dbReference type="Proteomes" id="UP000317365">
    <property type="component" value="Chromosome"/>
</dbReference>
<dbReference type="Gene3D" id="3.40.50.300">
    <property type="entry name" value="P-loop containing nucleotide triphosphate hydrolases"/>
    <property type="match status" value="2"/>
</dbReference>
<sequence length="911" mass="102020">MSNFPKGSEWRLWDLHIHTPASYNYSGGRFATMTPAEKAIAISQIVANMNESDVAAFAINDYWTFDGYLALRQAHESGETIHKTLFPAIELRIESASKFRLNIHVILSDKLTVQQLIDFKGQLKLRLTDRPLSDEALVEYAKRLDAGKAKDQGAPVDYLTNPAALALLGAKTAEITKASFEAALKTIPTDQRLVMVPYDCYGGMAKIDWKAQPAEDLYFMQMADIVEDRDQKNIDLFACRKTPENAEFLDSFKATIGGRPKPCVSGSDGHSIAAFKTWRTETNTKKTWIKADPTFEGLRQILFEPVARVRVQEKSPGQAYTKPFFSSVVITQELSPFPGNPNYENPRFGMHEGLPLNSDLVCMIGGRGTGKSCLVDYVGQAFGPSQKKPTYVLNQDFAVTFNKDVQSMSNHHAKEGAELPFVYISQNEVKSKVTTGTVGEEIKQMLGIQGLSFDSDLVAKTREMQDSVSKLKLWFDQTDEKGSVIYDRREIEGQIARFTSLLDSITTDQNKEKLERFTANISRISSAEELIRKLGLLKDELDTFKAAFDLKLSAVDPQIPLLDISKQSVAIESATISAASQVKSGQTQNAQIRSDFAQVYTGDLSGLLQNAEVYRASIEKLHNNFRLIAEKQKELEIAIAKRSTLPDLIAAELKRQKDAIDAKWLSVQQGQPDWTTEQRDLMRRILADRQITLAGRVIFDTTVFVAHLKDVLNLRSFRATNELTVDGRVKQAFPIADADAFFEFMRDELHTIEAEDFVSGDLAGLFYDVTKRSKFLRVEPVISYGGRPLDRLSVGQKGTVYLCLKLATQAFTQPLIFDQPEDDLDNEFIIEELVDIFRGIKQFRQVILVSHNANLVVNADADQVIVAENDSGVLRYRSGSLEDATTNQAVRRILEGGDAAFLKRELRYNLK</sequence>
<evidence type="ECO:0000313" key="2">
    <source>
        <dbReference type="Proteomes" id="UP000317365"/>
    </source>
</evidence>
<protein>
    <recommendedName>
        <fullName evidence="3">DNA repair protein</fullName>
    </recommendedName>
</protein>
<dbReference type="KEGG" id="rhg:EXZ61_18460"/>
<dbReference type="InterPro" id="IPR016195">
    <property type="entry name" value="Pol/histidinol_Pase-like"/>
</dbReference>
<keyword evidence="2" id="KW-1185">Reference proteome</keyword>
<dbReference type="SUPFAM" id="SSF89550">
    <property type="entry name" value="PHP domain-like"/>
    <property type="match status" value="1"/>
</dbReference>
<proteinExistence type="predicted"/>
<accession>A0A515ETL4</accession>
<reference evidence="2" key="1">
    <citation type="submission" date="2019-02" db="EMBL/GenBank/DDBJ databases">
        <title>Complete genome sequence of Rhodoferax sp. Gr-4.</title>
        <authorList>
            <person name="Jin L."/>
        </authorList>
    </citation>
    <scope>NUCLEOTIDE SEQUENCE [LARGE SCALE GENOMIC DNA]</scope>
    <source>
        <strain evidence="2">Gr-4</strain>
    </source>
</reference>
<evidence type="ECO:0008006" key="3">
    <source>
        <dbReference type="Google" id="ProtNLM"/>
    </source>
</evidence>
<dbReference type="SUPFAM" id="SSF52540">
    <property type="entry name" value="P-loop containing nucleoside triphosphate hydrolases"/>
    <property type="match status" value="1"/>
</dbReference>
<gene>
    <name evidence="1" type="ORF">EXZ61_18460</name>
</gene>
<dbReference type="InterPro" id="IPR027417">
    <property type="entry name" value="P-loop_NTPase"/>
</dbReference>
<dbReference type="EMBL" id="CP036282">
    <property type="protein sequence ID" value="QDL56002.1"/>
    <property type="molecule type" value="Genomic_DNA"/>
</dbReference>
<dbReference type="AlphaFoldDB" id="A0A515ETL4"/>
<dbReference type="RefSeq" id="WP_142813201.1">
    <property type="nucleotide sequence ID" value="NZ_CP036282.1"/>
</dbReference>
<dbReference type="Gene3D" id="3.20.20.140">
    <property type="entry name" value="Metal-dependent hydrolases"/>
    <property type="match status" value="1"/>
</dbReference>
<evidence type="ECO:0000313" key="1">
    <source>
        <dbReference type="EMBL" id="QDL56002.1"/>
    </source>
</evidence>
<dbReference type="InterPro" id="IPR054787">
    <property type="entry name" value="TrlF_ATPase"/>
</dbReference>
<name>A0A515ETL4_9BURK</name>
<organism evidence="1 2">
    <name type="scientific">Rhodoferax aquaticus</name>
    <dbReference type="NCBI Taxonomy" id="2527691"/>
    <lineage>
        <taxon>Bacteria</taxon>
        <taxon>Pseudomonadati</taxon>
        <taxon>Pseudomonadota</taxon>
        <taxon>Betaproteobacteria</taxon>
        <taxon>Burkholderiales</taxon>
        <taxon>Comamonadaceae</taxon>
        <taxon>Rhodoferax</taxon>
    </lineage>
</organism>